<dbReference type="RefSeq" id="XP_037149236.1">
    <property type="nucleotide sequence ID" value="XM_037294548.1"/>
</dbReference>
<feature type="region of interest" description="Disordered" evidence="7">
    <location>
        <begin position="1"/>
        <end position="101"/>
    </location>
</feature>
<dbReference type="SMART" id="SM00184">
    <property type="entry name" value="RING"/>
    <property type="match status" value="1"/>
</dbReference>
<dbReference type="Pfam" id="PF00097">
    <property type="entry name" value="zf-C3HC4"/>
    <property type="match status" value="1"/>
</dbReference>
<sequence length="765" mass="84443">MSANSSVSLASKNACNPSQTPSPSQSQSGSSIGIEGHTQRRIGGSGSFGIGSTSRSISSTARNNQSLKKQHKGQRRPRLADEDAAAESAAMQSTNSRKGRTSITHLMNFTLPPRPQSYQPHHFGRNTRRNPTWGLGSGYHAEDKAKYIHANYRFIVNPNGAYQAQGVDADVHLDWSNVLQILVSAQSQSTNCPICLSTPVAPRMAKCGHIFCLPCLIRFMHSSDDTGPTPEKKARWKKCPICWDSIYISETRPVRWFTGQEGERPQEGADVVLRLIMRQPGSTLALPRDGAESLEKAEDIPWYFAAEVMDYARVMKGSEEYVTDQYDEEIEALQQQEKEDELMFGEETQWTKKAVSSILEAKERIKGIGNPPSAPKQPSERKPRRPLLDFVKSSDGTSVPDFYLLQHATKSGQSLSGSSVGPQSLSGSSLDPSPTATSTSQSNERTSSATVSTESQSSATSRSQPLASSTDQASSSRFRDRSGAASRHAHNDPPFFFYEALMHYYLSPLDIRILKAAFGDYSSFPTTILPRVERVSTGHIIDDDLRRRAKYLAHLPHGCEVGFLECNWTDVVSPEVLEGFAVEIERRRKKNREKEFREEKERIRAEKEEDDKRWAAARRRRPIPSHDLVTESDFQPLPDTSAIDLAAASSSPPWSSSRAQGGSGFASLASPSTSPVASKTVWGTRMIVPTSPDMPAVRDEHEPSENDGWLQGWERDLLQEEDLVAQVEASSLEASSSNQAIPNASNKKKKGKKITLMSTNVRRGA</sequence>
<feature type="domain" description="RING-type" evidence="8">
    <location>
        <begin position="192"/>
        <end position="242"/>
    </location>
</feature>
<comment type="caution">
    <text evidence="9">The sequence shown here is derived from an EMBL/GenBank/DDBJ whole genome shotgun (WGS) entry which is preliminary data.</text>
</comment>
<dbReference type="InterPro" id="IPR001841">
    <property type="entry name" value="Znf_RING"/>
</dbReference>
<feature type="compositionally biased region" description="Polar residues" evidence="7">
    <location>
        <begin position="728"/>
        <end position="745"/>
    </location>
</feature>
<evidence type="ECO:0000256" key="2">
    <source>
        <dbReference type="ARBA" id="ARBA00022490"/>
    </source>
</evidence>
<dbReference type="GO" id="GO:0008270">
    <property type="term" value="F:zinc ion binding"/>
    <property type="evidence" value="ECO:0007669"/>
    <property type="project" value="UniProtKB-KW"/>
</dbReference>
<name>A0A8H6F9C5_9LECA</name>
<comment type="subcellular location">
    <subcellularLocation>
        <location evidence="1">Cytoplasm</location>
    </subcellularLocation>
</comment>
<feature type="region of interest" description="Disordered" evidence="7">
    <location>
        <begin position="363"/>
        <end position="385"/>
    </location>
</feature>
<feature type="region of interest" description="Disordered" evidence="7">
    <location>
        <begin position="691"/>
        <end position="714"/>
    </location>
</feature>
<feature type="compositionally biased region" description="Polar residues" evidence="7">
    <location>
        <begin position="1"/>
        <end position="16"/>
    </location>
</feature>
<dbReference type="AlphaFoldDB" id="A0A8H6F9C5"/>
<dbReference type="GO" id="GO:0045944">
    <property type="term" value="P:positive regulation of transcription by RNA polymerase II"/>
    <property type="evidence" value="ECO:0007669"/>
    <property type="project" value="TreeGrafter"/>
</dbReference>
<dbReference type="GO" id="GO:0005737">
    <property type="term" value="C:cytoplasm"/>
    <property type="evidence" value="ECO:0007669"/>
    <property type="project" value="UniProtKB-SubCell"/>
</dbReference>
<evidence type="ECO:0000256" key="7">
    <source>
        <dbReference type="SAM" id="MobiDB-lite"/>
    </source>
</evidence>
<keyword evidence="2" id="KW-0963">Cytoplasm</keyword>
<feature type="compositionally biased region" description="Polar residues" evidence="7">
    <location>
        <begin position="431"/>
        <end position="445"/>
    </location>
</feature>
<gene>
    <name evidence="9" type="ORF">HO133_003626</name>
</gene>
<feature type="region of interest" description="Disordered" evidence="7">
    <location>
        <begin position="411"/>
        <end position="487"/>
    </location>
</feature>
<feature type="compositionally biased region" description="Polar residues" evidence="7">
    <location>
        <begin position="465"/>
        <end position="476"/>
    </location>
</feature>
<dbReference type="InterPro" id="IPR039739">
    <property type="entry name" value="MAG2/RNF10"/>
</dbReference>
<feature type="region of interest" description="Disordered" evidence="7">
    <location>
        <begin position="647"/>
        <end position="677"/>
    </location>
</feature>
<feature type="compositionally biased region" description="Low complexity" evidence="7">
    <location>
        <begin position="50"/>
        <end position="59"/>
    </location>
</feature>
<feature type="region of interest" description="Disordered" evidence="7">
    <location>
        <begin position="728"/>
        <end position="765"/>
    </location>
</feature>
<evidence type="ECO:0000256" key="1">
    <source>
        <dbReference type="ARBA" id="ARBA00004496"/>
    </source>
</evidence>
<dbReference type="CDD" id="cd16536">
    <property type="entry name" value="RING-HC_RNF10"/>
    <property type="match status" value="1"/>
</dbReference>
<evidence type="ECO:0000256" key="6">
    <source>
        <dbReference type="PROSITE-ProRule" id="PRU00175"/>
    </source>
</evidence>
<feature type="compositionally biased region" description="Low complexity" evidence="7">
    <location>
        <begin position="446"/>
        <end position="464"/>
    </location>
</feature>
<dbReference type="EMBL" id="JACCJB010000018">
    <property type="protein sequence ID" value="KAF6219801.1"/>
    <property type="molecule type" value="Genomic_DNA"/>
</dbReference>
<feature type="compositionally biased region" description="Basic residues" evidence="7">
    <location>
        <begin position="68"/>
        <end position="77"/>
    </location>
</feature>
<feature type="compositionally biased region" description="Low complexity" evidence="7">
    <location>
        <begin position="17"/>
        <end position="31"/>
    </location>
</feature>
<keyword evidence="3" id="KW-0479">Metal-binding</keyword>
<dbReference type="Gene3D" id="3.30.40.10">
    <property type="entry name" value="Zinc/RING finger domain, C3HC4 (zinc finger)"/>
    <property type="match status" value="1"/>
</dbReference>
<feature type="compositionally biased region" description="Polar residues" evidence="7">
    <location>
        <begin position="756"/>
        <end position="765"/>
    </location>
</feature>
<protein>
    <recommendedName>
        <fullName evidence="8">RING-type domain-containing protein</fullName>
    </recommendedName>
</protein>
<dbReference type="Proteomes" id="UP000593566">
    <property type="component" value="Unassembled WGS sequence"/>
</dbReference>
<feature type="region of interest" description="Disordered" evidence="7">
    <location>
        <begin position="591"/>
        <end position="616"/>
    </location>
</feature>
<organism evidence="9 10">
    <name type="scientific">Letharia lupina</name>
    <dbReference type="NCBI Taxonomy" id="560253"/>
    <lineage>
        <taxon>Eukaryota</taxon>
        <taxon>Fungi</taxon>
        <taxon>Dikarya</taxon>
        <taxon>Ascomycota</taxon>
        <taxon>Pezizomycotina</taxon>
        <taxon>Lecanoromycetes</taxon>
        <taxon>OSLEUM clade</taxon>
        <taxon>Lecanoromycetidae</taxon>
        <taxon>Lecanorales</taxon>
        <taxon>Lecanorineae</taxon>
        <taxon>Parmeliaceae</taxon>
        <taxon>Letharia</taxon>
    </lineage>
</organism>
<keyword evidence="10" id="KW-1185">Reference proteome</keyword>
<dbReference type="InterPro" id="IPR017907">
    <property type="entry name" value="Znf_RING_CS"/>
</dbReference>
<evidence type="ECO:0000256" key="5">
    <source>
        <dbReference type="ARBA" id="ARBA00022833"/>
    </source>
</evidence>
<feature type="compositionally biased region" description="Low complexity" evidence="7">
    <location>
        <begin position="411"/>
        <end position="430"/>
    </location>
</feature>
<dbReference type="InterPro" id="IPR018957">
    <property type="entry name" value="Znf_C3HC4_RING-type"/>
</dbReference>
<dbReference type="PANTHER" id="PTHR12983">
    <property type="entry name" value="RING FINGER 10 FAMILY MEMBER"/>
    <property type="match status" value="1"/>
</dbReference>
<dbReference type="InterPro" id="IPR013083">
    <property type="entry name" value="Znf_RING/FYVE/PHD"/>
</dbReference>
<evidence type="ECO:0000256" key="4">
    <source>
        <dbReference type="ARBA" id="ARBA00022771"/>
    </source>
</evidence>
<dbReference type="PANTHER" id="PTHR12983:SF9">
    <property type="entry name" value="E3 UBIQUITIN-PROTEIN LIGASE RNF10"/>
    <property type="match status" value="1"/>
</dbReference>
<dbReference type="GO" id="GO:0000976">
    <property type="term" value="F:transcription cis-regulatory region binding"/>
    <property type="evidence" value="ECO:0007669"/>
    <property type="project" value="TreeGrafter"/>
</dbReference>
<dbReference type="SUPFAM" id="SSF57850">
    <property type="entry name" value="RING/U-box"/>
    <property type="match status" value="1"/>
</dbReference>
<dbReference type="GeneID" id="59332037"/>
<evidence type="ECO:0000259" key="8">
    <source>
        <dbReference type="PROSITE" id="PS50089"/>
    </source>
</evidence>
<reference evidence="9 10" key="1">
    <citation type="journal article" date="2020" name="Genomics">
        <title>Complete, high-quality genomes from long-read metagenomic sequencing of two wolf lichen thalli reveals enigmatic genome architecture.</title>
        <authorList>
            <person name="McKenzie S.K."/>
            <person name="Walston R.F."/>
            <person name="Allen J.L."/>
        </authorList>
    </citation>
    <scope>NUCLEOTIDE SEQUENCE [LARGE SCALE GENOMIC DNA]</scope>
    <source>
        <strain evidence="9">WasteWater1</strain>
    </source>
</reference>
<feature type="compositionally biased region" description="Basic and acidic residues" evidence="7">
    <location>
        <begin position="592"/>
        <end position="614"/>
    </location>
</feature>
<feature type="compositionally biased region" description="Polar residues" evidence="7">
    <location>
        <begin position="91"/>
        <end position="101"/>
    </location>
</feature>
<keyword evidence="5" id="KW-0862">Zinc</keyword>
<feature type="compositionally biased region" description="Low complexity" evidence="7">
    <location>
        <begin position="647"/>
        <end position="659"/>
    </location>
</feature>
<evidence type="ECO:0000313" key="9">
    <source>
        <dbReference type="EMBL" id="KAF6219801.1"/>
    </source>
</evidence>
<evidence type="ECO:0000313" key="10">
    <source>
        <dbReference type="Proteomes" id="UP000593566"/>
    </source>
</evidence>
<dbReference type="PROSITE" id="PS50089">
    <property type="entry name" value="ZF_RING_2"/>
    <property type="match status" value="1"/>
</dbReference>
<dbReference type="PROSITE" id="PS00518">
    <property type="entry name" value="ZF_RING_1"/>
    <property type="match status" value="1"/>
</dbReference>
<dbReference type="FunFam" id="3.30.40.10:FF:000512">
    <property type="entry name" value="RING finger domain protein"/>
    <property type="match status" value="1"/>
</dbReference>
<evidence type="ECO:0000256" key="3">
    <source>
        <dbReference type="ARBA" id="ARBA00022723"/>
    </source>
</evidence>
<keyword evidence="4 6" id="KW-0863">Zinc-finger</keyword>
<proteinExistence type="predicted"/>
<accession>A0A8H6F9C5</accession>